<evidence type="ECO:0000256" key="2">
    <source>
        <dbReference type="SAM" id="SignalP"/>
    </source>
</evidence>
<evidence type="ECO:0000256" key="1">
    <source>
        <dbReference type="SAM" id="Phobius"/>
    </source>
</evidence>
<feature type="transmembrane region" description="Helical" evidence="1">
    <location>
        <begin position="153"/>
        <end position="175"/>
    </location>
</feature>
<dbReference type="EMBL" id="CM010715">
    <property type="protein sequence ID" value="RZC45632.1"/>
    <property type="molecule type" value="Genomic_DNA"/>
</dbReference>
<evidence type="ECO:0000313" key="3">
    <source>
        <dbReference type="EMBL" id="RZC45632.1"/>
    </source>
</evidence>
<keyword evidence="1" id="KW-1133">Transmembrane helix</keyword>
<sequence length="327" mass="37236">MTPSLFLWILACSSMSFFAHAEEETKHPGKPLHLFREALKQAFCQCCTFGSNSPTLFNIEEEYEITDDDDDGVDDEQEVVIRAIRARAMEARLRRKNGYTTTQNLLQVLNSMNTEFINNPNLPQTEEKDDEEKETYFSAGSCFSRCSSASGEVFSQCLFFITTFIYFLQVVIRAIRARAMEARLRRKNGYTTTQNLLQVLNSMNTEFINNPNLPQTEEEDDEEKETYFSAGSCFSRCSSASGEVFSQCSHGSREVFFSPRSCLSRCSSKKVTKFFDANERCSKTKEPCHCEGWPFGLCKNAMLLPPLPNSPSESWSWSKGPPHLVKR</sequence>
<dbReference type="Proteomes" id="UP000316621">
    <property type="component" value="Chromosome 1"/>
</dbReference>
<dbReference type="OrthoDB" id="1930572at2759"/>
<feature type="chain" id="PRO_5021485099" evidence="2">
    <location>
        <begin position="22"/>
        <end position="327"/>
    </location>
</feature>
<reference evidence="3 4" key="1">
    <citation type="journal article" date="2018" name="Science">
        <title>The opium poppy genome and morphinan production.</title>
        <authorList>
            <person name="Guo L."/>
            <person name="Winzer T."/>
            <person name="Yang X."/>
            <person name="Li Y."/>
            <person name="Ning Z."/>
            <person name="He Z."/>
            <person name="Teodor R."/>
            <person name="Lu Y."/>
            <person name="Bowser T.A."/>
            <person name="Graham I.A."/>
            <person name="Ye K."/>
        </authorList>
    </citation>
    <scope>NUCLEOTIDE SEQUENCE [LARGE SCALE GENOMIC DNA]</scope>
    <source>
        <strain evidence="4">cv. HN1</strain>
        <tissue evidence="3">Leaves</tissue>
    </source>
</reference>
<keyword evidence="2" id="KW-0732">Signal</keyword>
<proteinExistence type="predicted"/>
<name>A0A4Y7ID07_PAPSO</name>
<dbReference type="PANTHER" id="PTHR36324:SF1">
    <property type="entry name" value="OS09G0460100 PROTEIN"/>
    <property type="match status" value="1"/>
</dbReference>
<feature type="signal peptide" evidence="2">
    <location>
        <begin position="1"/>
        <end position="21"/>
    </location>
</feature>
<keyword evidence="4" id="KW-1185">Reference proteome</keyword>
<dbReference type="Gramene" id="RZC45632">
    <property type="protein sequence ID" value="RZC45632"/>
    <property type="gene ID" value="C5167_038586"/>
</dbReference>
<keyword evidence="1" id="KW-0812">Transmembrane</keyword>
<dbReference type="PANTHER" id="PTHR36324">
    <property type="entry name" value="OS09G0460100 PROTEIN"/>
    <property type="match status" value="1"/>
</dbReference>
<organism evidence="3 4">
    <name type="scientific">Papaver somniferum</name>
    <name type="common">Opium poppy</name>
    <dbReference type="NCBI Taxonomy" id="3469"/>
    <lineage>
        <taxon>Eukaryota</taxon>
        <taxon>Viridiplantae</taxon>
        <taxon>Streptophyta</taxon>
        <taxon>Embryophyta</taxon>
        <taxon>Tracheophyta</taxon>
        <taxon>Spermatophyta</taxon>
        <taxon>Magnoliopsida</taxon>
        <taxon>Ranunculales</taxon>
        <taxon>Papaveraceae</taxon>
        <taxon>Papaveroideae</taxon>
        <taxon>Papaver</taxon>
    </lineage>
</organism>
<gene>
    <name evidence="3" type="ORF">C5167_038586</name>
</gene>
<dbReference type="AlphaFoldDB" id="A0A4Y7ID07"/>
<evidence type="ECO:0000313" key="4">
    <source>
        <dbReference type="Proteomes" id="UP000316621"/>
    </source>
</evidence>
<protein>
    <submittedName>
        <fullName evidence="3">Uncharacterized protein</fullName>
    </submittedName>
</protein>
<accession>A0A4Y7ID07</accession>
<keyword evidence="1" id="KW-0472">Membrane</keyword>